<evidence type="ECO:0000313" key="2">
    <source>
        <dbReference type="Proteomes" id="UP000295066"/>
    </source>
</evidence>
<accession>A0A4R8LY43</accession>
<name>A0A4R8LY43_9BACT</name>
<organism evidence="1 2">
    <name type="scientific">Aminivibrio pyruvatiphilus</name>
    <dbReference type="NCBI Taxonomy" id="1005740"/>
    <lineage>
        <taxon>Bacteria</taxon>
        <taxon>Thermotogati</taxon>
        <taxon>Synergistota</taxon>
        <taxon>Synergistia</taxon>
        <taxon>Synergistales</taxon>
        <taxon>Aminobacteriaceae</taxon>
        <taxon>Aminivibrio</taxon>
    </lineage>
</organism>
<dbReference type="Proteomes" id="UP000295066">
    <property type="component" value="Unassembled WGS sequence"/>
</dbReference>
<reference evidence="1 2" key="1">
    <citation type="submission" date="2019-03" db="EMBL/GenBank/DDBJ databases">
        <title>Genomic Encyclopedia of Type Strains, Phase IV (KMG-IV): sequencing the most valuable type-strain genomes for metagenomic binning, comparative biology and taxonomic classification.</title>
        <authorList>
            <person name="Goeker M."/>
        </authorList>
    </citation>
    <scope>NUCLEOTIDE SEQUENCE [LARGE SCALE GENOMIC DNA]</scope>
    <source>
        <strain evidence="1 2">DSM 25964</strain>
    </source>
</reference>
<gene>
    <name evidence="1" type="ORF">C8D99_13110</name>
</gene>
<dbReference type="RefSeq" id="WP_133959152.1">
    <property type="nucleotide sequence ID" value="NZ_SORI01000031.1"/>
</dbReference>
<keyword evidence="2" id="KW-1185">Reference proteome</keyword>
<comment type="caution">
    <text evidence="1">The sequence shown here is derived from an EMBL/GenBank/DDBJ whole genome shotgun (WGS) entry which is preliminary data.</text>
</comment>
<dbReference type="AlphaFoldDB" id="A0A4R8LY43"/>
<dbReference type="OrthoDB" id="4568at2"/>
<proteinExistence type="predicted"/>
<evidence type="ECO:0000313" key="1">
    <source>
        <dbReference type="EMBL" id="TDY53178.1"/>
    </source>
</evidence>
<dbReference type="EMBL" id="SORI01000031">
    <property type="protein sequence ID" value="TDY53178.1"/>
    <property type="molecule type" value="Genomic_DNA"/>
</dbReference>
<protein>
    <submittedName>
        <fullName evidence="1">Uncharacterized protein</fullName>
    </submittedName>
</protein>
<sequence>MRTAQWKVGSVFLFLCLFLSGAALFPRAAEGLDVIISGSWQFPFRSSFWSSPDPSVQSMPGSAAISVVNAGNTREQWGIEVKIQGSPLPEGVKLWVRRSGSGHGAGWIRSGMGYIPVGESPALLFSGTGDRLQVPLQIKIAGITPRTPGATIRTSLIFTVVRTR</sequence>